<accession>A0A2N5SRL1</accession>
<comment type="caution">
    <text evidence="2">The sequence shown here is derived from an EMBL/GenBank/DDBJ whole genome shotgun (WGS) entry which is preliminary data.</text>
</comment>
<name>A0A2N5SRL1_9BASI</name>
<feature type="compositionally biased region" description="Acidic residues" evidence="1">
    <location>
        <begin position="102"/>
        <end position="116"/>
    </location>
</feature>
<sequence length="177" mass="19652">MLFVGFDDFSDAARFLDPLTQRIVITRDYVVPTFEVGPNGVTIHKDVKTLPCAVTAAPVENPVVETVQLPIRGRKSWSDSPAPVPGQFQSPMPNLEQPDSSLDPDDSDDEESDVSFETEARRVLERNLNRRRQANAANRTVESVRPTNINVSESPWAPNQGRHFSCPASALNRLRPS</sequence>
<dbReference type="Proteomes" id="UP000235392">
    <property type="component" value="Unassembled WGS sequence"/>
</dbReference>
<organism evidence="2 3">
    <name type="scientific">Puccinia coronata f. sp. avenae</name>
    <dbReference type="NCBI Taxonomy" id="200324"/>
    <lineage>
        <taxon>Eukaryota</taxon>
        <taxon>Fungi</taxon>
        <taxon>Dikarya</taxon>
        <taxon>Basidiomycota</taxon>
        <taxon>Pucciniomycotina</taxon>
        <taxon>Pucciniomycetes</taxon>
        <taxon>Pucciniales</taxon>
        <taxon>Pucciniaceae</taxon>
        <taxon>Puccinia</taxon>
    </lineage>
</organism>
<feature type="compositionally biased region" description="Basic and acidic residues" evidence="1">
    <location>
        <begin position="118"/>
        <end position="128"/>
    </location>
</feature>
<proteinExistence type="predicted"/>
<evidence type="ECO:0000313" key="2">
    <source>
        <dbReference type="EMBL" id="PLW15871.1"/>
    </source>
</evidence>
<dbReference type="EMBL" id="PGCI01000786">
    <property type="protein sequence ID" value="PLW15871.1"/>
    <property type="molecule type" value="Genomic_DNA"/>
</dbReference>
<gene>
    <name evidence="2" type="ORF">PCASD_19717</name>
</gene>
<dbReference type="AlphaFoldDB" id="A0A2N5SRL1"/>
<evidence type="ECO:0000256" key="1">
    <source>
        <dbReference type="SAM" id="MobiDB-lite"/>
    </source>
</evidence>
<feature type="region of interest" description="Disordered" evidence="1">
    <location>
        <begin position="74"/>
        <end position="162"/>
    </location>
</feature>
<evidence type="ECO:0000313" key="3">
    <source>
        <dbReference type="Proteomes" id="UP000235392"/>
    </source>
</evidence>
<reference evidence="2 3" key="1">
    <citation type="submission" date="2017-11" db="EMBL/GenBank/DDBJ databases">
        <title>De novo assembly and phasing of dikaryotic genomes from two isolates of Puccinia coronata f. sp. avenae, the causal agent of oat crown rust.</title>
        <authorList>
            <person name="Miller M.E."/>
            <person name="Zhang Y."/>
            <person name="Omidvar V."/>
            <person name="Sperschneider J."/>
            <person name="Schwessinger B."/>
            <person name="Raley C."/>
            <person name="Palmer J.M."/>
            <person name="Garnica D."/>
            <person name="Upadhyaya N."/>
            <person name="Rathjen J."/>
            <person name="Taylor J.M."/>
            <person name="Park R.F."/>
            <person name="Dodds P.N."/>
            <person name="Hirsch C.D."/>
            <person name="Kianian S.F."/>
            <person name="Figueroa M."/>
        </authorList>
    </citation>
    <scope>NUCLEOTIDE SEQUENCE [LARGE SCALE GENOMIC DNA]</scope>
    <source>
        <strain evidence="2">12SD80</strain>
    </source>
</reference>
<protein>
    <submittedName>
        <fullName evidence="2">Uncharacterized protein</fullName>
    </submittedName>
</protein>